<dbReference type="Proteomes" id="UP001158986">
    <property type="component" value="Unassembled WGS sequence"/>
</dbReference>
<organism evidence="1 2">
    <name type="scientific">Peronospora belbahrii</name>
    <dbReference type="NCBI Taxonomy" id="622444"/>
    <lineage>
        <taxon>Eukaryota</taxon>
        <taxon>Sar</taxon>
        <taxon>Stramenopiles</taxon>
        <taxon>Oomycota</taxon>
        <taxon>Peronosporomycetes</taxon>
        <taxon>Peronosporales</taxon>
        <taxon>Peronosporaceae</taxon>
        <taxon>Peronospora</taxon>
    </lineage>
</organism>
<proteinExistence type="predicted"/>
<dbReference type="EMBL" id="CAKLCB010000354">
    <property type="protein sequence ID" value="CAH0520380.1"/>
    <property type="molecule type" value="Genomic_DNA"/>
</dbReference>
<gene>
    <name evidence="1" type="ORF">PBS001_LOCUS6863</name>
</gene>
<evidence type="ECO:0000313" key="1">
    <source>
        <dbReference type="EMBL" id="CAH0520380.1"/>
    </source>
</evidence>
<accession>A0ABN8D4U4</accession>
<name>A0ABN8D4U4_9STRA</name>
<comment type="caution">
    <text evidence="1">The sequence shown here is derived from an EMBL/GenBank/DDBJ whole genome shotgun (WGS) entry which is preliminary data.</text>
</comment>
<keyword evidence="2" id="KW-1185">Reference proteome</keyword>
<sequence>MWPQRERTGLSLSRSIDTETLLDLGLVEHGMSDHLGSADTTIGGATPPIHSESKRLQEKRVCLGSADDNRLLLTRRHVSALLFARKNFGLALSSSKSATKHVH</sequence>
<protein>
    <submittedName>
        <fullName evidence="1">Uncharacterized protein</fullName>
    </submittedName>
</protein>
<evidence type="ECO:0000313" key="2">
    <source>
        <dbReference type="Proteomes" id="UP001158986"/>
    </source>
</evidence>
<reference evidence="1 2" key="1">
    <citation type="submission" date="2021-11" db="EMBL/GenBank/DDBJ databases">
        <authorList>
            <person name="Islam A."/>
            <person name="Islam S."/>
            <person name="Flora M.S."/>
            <person name="Rahman M."/>
            <person name="Ziaur R.M."/>
            <person name="Epstein J.H."/>
            <person name="Hassan M."/>
            <person name="Klassen M."/>
            <person name="Woodard K."/>
            <person name="Webb A."/>
            <person name="Webby R.J."/>
            <person name="El Zowalaty M.E."/>
        </authorList>
    </citation>
    <scope>NUCLEOTIDE SEQUENCE [LARGE SCALE GENOMIC DNA]</scope>
    <source>
        <strain evidence="1">Pbs1</strain>
    </source>
</reference>